<keyword evidence="3" id="KW-0002">3D-structure</keyword>
<dbReference type="SUPFAM" id="SSF53335">
    <property type="entry name" value="S-adenosyl-L-methionine-dependent methyltransferases"/>
    <property type="match status" value="1"/>
</dbReference>
<feature type="binding site" evidence="3">
    <location>
        <position position="109"/>
    </location>
    <ligand>
        <name>S-adenosyl-L-methionine</name>
        <dbReference type="ChEBI" id="CHEBI:59789"/>
    </ligand>
</feature>
<feature type="binding site" evidence="3">
    <location>
        <position position="72"/>
    </location>
    <ligand>
        <name>S-adenosyl-L-methionine</name>
        <dbReference type="ChEBI" id="CHEBI:59789"/>
    </ligand>
</feature>
<dbReference type="EvolutionaryTrace" id="Q6N6X2"/>
<accession>Q6N6X2</accession>
<dbReference type="STRING" id="258594.RPA2492"/>
<evidence type="ECO:0000313" key="2">
    <source>
        <dbReference type="EMBL" id="CAE27933.1"/>
    </source>
</evidence>
<dbReference type="PANTHER" id="PTHR43861:SF1">
    <property type="entry name" value="TRANS-ACONITATE 2-METHYLTRANSFERASE"/>
    <property type="match status" value="1"/>
</dbReference>
<feature type="binding site" evidence="3">
    <location>
        <position position="94"/>
    </location>
    <ligand>
        <name>S-adenosyl-L-methionine</name>
        <dbReference type="ChEBI" id="CHEBI:59789"/>
    </ligand>
</feature>
<evidence type="ECO:0007829" key="3">
    <source>
        <dbReference type="PDB" id="3E23"/>
    </source>
</evidence>
<dbReference type="SMR" id="Q6N6X2"/>
<feature type="domain" description="Methyltransferase type 11" evidence="1">
    <location>
        <begin position="48"/>
        <end position="138"/>
    </location>
</feature>
<dbReference type="Gene3D" id="3.40.50.150">
    <property type="entry name" value="Vaccinia Virus protein VP39"/>
    <property type="match status" value="1"/>
</dbReference>
<dbReference type="InterPro" id="IPR013216">
    <property type="entry name" value="Methyltransf_11"/>
</dbReference>
<dbReference type="CDD" id="cd02440">
    <property type="entry name" value="AdoMet_MTases"/>
    <property type="match status" value="1"/>
</dbReference>
<dbReference type="AlphaFoldDB" id="Q6N6X2"/>
<dbReference type="InterPro" id="IPR029063">
    <property type="entry name" value="SAM-dependent_MTases_sf"/>
</dbReference>
<reference evidence="2" key="1">
    <citation type="journal article" date="2004" name="Nat. Biotechnol.">
        <title>Complete genome sequence of the metabolically versatile photosynthetic bacterium Rhodopseudomonas palustris.</title>
        <authorList>
            <person name="Larimer F.W."/>
            <person name="Chain P."/>
            <person name="Hauser L."/>
            <person name="Lamerdin J."/>
            <person name="Malfatti S."/>
            <person name="Do L."/>
            <person name="Land M.L."/>
            <person name="Pelletier D.A."/>
            <person name="Beatty J.T."/>
            <person name="Lang A.S."/>
            <person name="Tabita F.R."/>
            <person name="Gibson J.L."/>
            <person name="Hanson T.E."/>
            <person name="Bobst C."/>
            <person name="Torres J.L."/>
            <person name="Peres C."/>
            <person name="Harrison F.H."/>
            <person name="Gibson J."/>
            <person name="Harwood C.S."/>
        </authorList>
    </citation>
    <scope>NUCLEOTIDE SEQUENCE [LARGE SCALE GENOMIC DNA]</scope>
    <source>
        <strain evidence="2">CGA009</strain>
    </source>
</reference>
<organism evidence="2">
    <name type="scientific">Rhodopseudomonas palustris (strain ATCC BAA-98 / CGA009)</name>
    <dbReference type="NCBI Taxonomy" id="258594"/>
    <lineage>
        <taxon>Bacteria</taxon>
        <taxon>Pseudomonadati</taxon>
        <taxon>Pseudomonadota</taxon>
        <taxon>Alphaproteobacteria</taxon>
        <taxon>Hyphomicrobiales</taxon>
        <taxon>Nitrobacteraceae</taxon>
        <taxon>Rhodopseudomonas</taxon>
    </lineage>
</organism>
<dbReference type="PhylomeDB" id="Q6N6X2"/>
<dbReference type="PANTHER" id="PTHR43861">
    <property type="entry name" value="TRANS-ACONITATE 2-METHYLTRANSFERASE-RELATED"/>
    <property type="match status" value="1"/>
</dbReference>
<dbReference type="HOGENOM" id="CLU_057823_2_0_5"/>
<gene>
    <name evidence="2" type="ordered locus">RPA2492</name>
</gene>
<dbReference type="Pfam" id="PF08241">
    <property type="entry name" value="Methyltransf_11"/>
    <property type="match status" value="1"/>
</dbReference>
<reference evidence="3" key="2">
    <citation type="submission" date="2008-08" db="PDB data bank">
        <title>Crystal structure of the RPA2492 protein in complex with SAM from Rhodopseudomonas palustris, Northeast Structural Genomics Consortium Target RpR299.</title>
        <authorList>
            <person name="Forouhar F."/>
            <person name="Chen Y."/>
            <person name="Seetharaman J."/>
            <person name="Mao L."/>
            <person name="Xiao R."/>
            <person name="Foote E.L."/>
            <person name="Ciccosanti C."/>
            <person name="Wang H."/>
            <person name="Tong S."/>
            <person name="K Everett J."/>
            <person name="Acton T.B."/>
            <person name="Montelione G.T."/>
            <person name="Tong L."/>
            <person name="Hunt J.F."/>
        </authorList>
    </citation>
    <scope>X-RAY CRYSTALLOGRAPHY (1.60 ANGSTROMS) IN COMPLEX WITH S-ADENOSYL-L-METHIONINE</scope>
</reference>
<dbReference type="GO" id="GO:0008757">
    <property type="term" value="F:S-adenosylmethionine-dependent methyltransferase activity"/>
    <property type="evidence" value="ECO:0007669"/>
    <property type="project" value="InterPro"/>
</dbReference>
<protein>
    <recommendedName>
        <fullName evidence="1">Methyltransferase type 11 domain-containing protein</fullName>
    </recommendedName>
</protein>
<dbReference type="eggNOG" id="COG0500">
    <property type="taxonomic scope" value="Bacteria"/>
</dbReference>
<keyword evidence="3" id="KW-0949">S-adenosyl-L-methionine</keyword>
<dbReference type="PDB" id="3E23">
    <property type="method" value="X-ray"/>
    <property type="resolution" value="1.60 A"/>
    <property type="chains" value="A=1-203"/>
</dbReference>
<proteinExistence type="evidence at protein level"/>
<sequence length="203" mass="22471">MEPDMTQAFDDDTLRFYRGNATAYAERQPRSATLTKFLGELPAGAKILELGCGAGYQAEAMLAAGFDVDATDGSPELAAEASRRLGRPVRTMLFHQLDAIDAYDAVWAHACLLHVPRDELADVLKLIWRALKPGGLFYASYKSGEGEGRDKLARYYNYPSEEWLRARYAEAGTWASVAVESSEGKGFDQELAQFLHVSVRKPE</sequence>
<dbReference type="DNASU" id="2692246"/>
<dbReference type="PDBsum" id="3E23"/>
<evidence type="ECO:0000259" key="1">
    <source>
        <dbReference type="Pfam" id="PF08241"/>
    </source>
</evidence>
<name>Q6N6X2_RHOPA</name>
<dbReference type="EMBL" id="BX572601">
    <property type="protein sequence ID" value="CAE27933.1"/>
    <property type="molecule type" value="Genomic_DNA"/>
</dbReference>